<gene>
    <name evidence="6" type="primary">GPB1</name>
    <name evidence="6" type="ORF">KQ657_002300</name>
</gene>
<dbReference type="InterPro" id="IPR001632">
    <property type="entry name" value="WD40_G-protein_beta-like"/>
</dbReference>
<feature type="region of interest" description="Disordered" evidence="5">
    <location>
        <begin position="127"/>
        <end position="155"/>
    </location>
</feature>
<keyword evidence="2" id="KW-0853">WD repeat</keyword>
<feature type="compositionally biased region" description="Low complexity" evidence="5">
    <location>
        <begin position="141"/>
        <end position="155"/>
    </location>
</feature>
<dbReference type="GeneID" id="66115674"/>
<reference evidence="6" key="1">
    <citation type="submission" date="2021-03" db="EMBL/GenBank/DDBJ databases">
        <authorList>
            <person name="Palmer J.M."/>
        </authorList>
    </citation>
    <scope>NUCLEOTIDE SEQUENCE</scope>
    <source>
        <strain evidence="6">ARV_011</strain>
    </source>
</reference>
<dbReference type="EMBL" id="JAHMUF010000002">
    <property type="protein sequence ID" value="KAG7195914.1"/>
    <property type="molecule type" value="Genomic_DNA"/>
</dbReference>
<evidence type="ECO:0000256" key="3">
    <source>
        <dbReference type="ARBA" id="ARBA00022737"/>
    </source>
</evidence>
<comment type="caution">
    <text evidence="6">The sequence shown here is derived from an EMBL/GenBank/DDBJ whole genome shotgun (WGS) entry which is preliminary data.</text>
</comment>
<evidence type="ECO:0000313" key="7">
    <source>
        <dbReference type="Proteomes" id="UP000790833"/>
    </source>
</evidence>
<dbReference type="Proteomes" id="UP000790833">
    <property type="component" value="Unassembled WGS sequence"/>
</dbReference>
<evidence type="ECO:0000256" key="5">
    <source>
        <dbReference type="SAM" id="MobiDB-lite"/>
    </source>
</evidence>
<organism evidence="6 7">
    <name type="scientific">Scheffersomyces spartinae</name>
    <dbReference type="NCBI Taxonomy" id="45513"/>
    <lineage>
        <taxon>Eukaryota</taxon>
        <taxon>Fungi</taxon>
        <taxon>Dikarya</taxon>
        <taxon>Ascomycota</taxon>
        <taxon>Saccharomycotina</taxon>
        <taxon>Pichiomycetes</taxon>
        <taxon>Debaryomycetaceae</taxon>
        <taxon>Scheffersomyces</taxon>
    </lineage>
</organism>
<dbReference type="GO" id="GO:0007165">
    <property type="term" value="P:signal transduction"/>
    <property type="evidence" value="ECO:0007669"/>
    <property type="project" value="UniProtKB-KW"/>
</dbReference>
<dbReference type="PANTHER" id="PTHR19850">
    <property type="entry name" value="GUANINE NUCLEOTIDE-BINDING PROTEIN BETA G PROTEIN BETA"/>
    <property type="match status" value="1"/>
</dbReference>
<protein>
    <submittedName>
        <fullName evidence="6">Guanine nucleotide-binding protein subunit beta 1</fullName>
    </submittedName>
</protein>
<keyword evidence="3" id="KW-0677">Repeat</keyword>
<keyword evidence="7" id="KW-1185">Reference proteome</keyword>
<dbReference type="InterPro" id="IPR036322">
    <property type="entry name" value="WD40_repeat_dom_sf"/>
</dbReference>
<dbReference type="PRINTS" id="PR00319">
    <property type="entry name" value="GPROTEINB"/>
</dbReference>
<dbReference type="InterPro" id="IPR020472">
    <property type="entry name" value="WD40_PAC1"/>
</dbReference>
<dbReference type="InterPro" id="IPR019775">
    <property type="entry name" value="WD40_repeat_CS"/>
</dbReference>
<dbReference type="InterPro" id="IPR015943">
    <property type="entry name" value="WD40/YVTN_repeat-like_dom_sf"/>
</dbReference>
<sequence length="412" mass="44995">MFVNKKHKKSVQDASLPTISQQVDHIPRNSCNLNHFNTFTGHHFKIASLRWGKNSKTLLTTSQDGFMIVWDAVTGYKKHAIPLENPWVLTCAYSPSESVLASAGLDNVCTIYKQVGFQRIEVVEPGGKSSLRTKSNSPNYFQSQSHSSTSTFSSSSSSSLQVRLKGHTAYIPDCGFLSNHNIVTVSGDSTCILWDITRSSPLFKYTDHTSDVLCLATSYQQLPANPYLFVTGSSDGTMKIWDTRTKFSVRSVNSMAYDVNCLSIFPDSNAIASGVDDGSIHLYDVRADCIVSKYCLETQKNKTNYYPNQLPPLLPTTLRGGGSRILSLQQSIQSTANLPGVTSIDFSKSGRLLYSTYSESGCLIWDVLKGEVVGSVGNARTSKFSHVSVSPDGEALATVGWDASIGIWTSGL</sequence>
<dbReference type="AlphaFoldDB" id="A0A9P7VDM0"/>
<evidence type="ECO:0000256" key="4">
    <source>
        <dbReference type="ARBA" id="ARBA00023224"/>
    </source>
</evidence>
<dbReference type="InterPro" id="IPR001680">
    <property type="entry name" value="WD40_rpt"/>
</dbReference>
<comment type="similarity">
    <text evidence="1">Belongs to the WD repeat G protein beta family.</text>
</comment>
<dbReference type="CDD" id="cd00200">
    <property type="entry name" value="WD40"/>
    <property type="match status" value="1"/>
</dbReference>
<evidence type="ECO:0000256" key="2">
    <source>
        <dbReference type="ARBA" id="ARBA00022574"/>
    </source>
</evidence>
<keyword evidence="4" id="KW-0807">Transducer</keyword>
<proteinExistence type="inferred from homology"/>
<dbReference type="OrthoDB" id="10255630at2759"/>
<dbReference type="PIRSF" id="PIRSF002394">
    <property type="entry name" value="GN-bd_beta"/>
    <property type="match status" value="1"/>
</dbReference>
<dbReference type="Pfam" id="PF00400">
    <property type="entry name" value="WD40"/>
    <property type="match status" value="7"/>
</dbReference>
<dbReference type="PRINTS" id="PR00320">
    <property type="entry name" value="GPROTEINBRPT"/>
</dbReference>
<name>A0A9P7VDM0_9ASCO</name>
<dbReference type="SMART" id="SM00320">
    <property type="entry name" value="WD40"/>
    <property type="match status" value="7"/>
</dbReference>
<accession>A0A9P7VDM0</accession>
<dbReference type="InterPro" id="IPR016346">
    <property type="entry name" value="G-protein_beta_1-5"/>
</dbReference>
<evidence type="ECO:0000256" key="1">
    <source>
        <dbReference type="ARBA" id="ARBA00009768"/>
    </source>
</evidence>
<feature type="compositionally biased region" description="Polar residues" evidence="5">
    <location>
        <begin position="130"/>
        <end position="140"/>
    </location>
</feature>
<evidence type="ECO:0000313" key="6">
    <source>
        <dbReference type="EMBL" id="KAG7195914.1"/>
    </source>
</evidence>
<dbReference type="Gene3D" id="2.130.10.10">
    <property type="entry name" value="YVTN repeat-like/Quinoprotein amine dehydrogenase"/>
    <property type="match status" value="2"/>
</dbReference>
<dbReference type="RefSeq" id="XP_043051459.1">
    <property type="nucleotide sequence ID" value="XM_043193071.1"/>
</dbReference>
<dbReference type="SUPFAM" id="SSF50978">
    <property type="entry name" value="WD40 repeat-like"/>
    <property type="match status" value="1"/>
</dbReference>
<dbReference type="PROSITE" id="PS00678">
    <property type="entry name" value="WD_REPEATS_1"/>
    <property type="match status" value="1"/>
</dbReference>